<evidence type="ECO:0000313" key="3">
    <source>
        <dbReference type="Proteomes" id="UP001424459"/>
    </source>
</evidence>
<dbReference type="InterPro" id="IPR036108">
    <property type="entry name" value="4pyrrol_syn_uPrphyn_synt_sf"/>
</dbReference>
<name>A0ABP7TU41_9SPHN</name>
<dbReference type="InterPro" id="IPR003754">
    <property type="entry name" value="4pyrrol_synth_uPrphyn_synth"/>
</dbReference>
<keyword evidence="3" id="KW-1185">Reference proteome</keyword>
<dbReference type="SUPFAM" id="SSF69618">
    <property type="entry name" value="HemD-like"/>
    <property type="match status" value="1"/>
</dbReference>
<evidence type="ECO:0000259" key="1">
    <source>
        <dbReference type="Pfam" id="PF02602"/>
    </source>
</evidence>
<accession>A0ABP7TU41</accession>
<dbReference type="Gene3D" id="3.40.50.10090">
    <property type="match status" value="1"/>
</dbReference>
<feature type="domain" description="Tetrapyrrole biosynthesis uroporphyrinogen III synthase" evidence="1">
    <location>
        <begin position="15"/>
        <end position="203"/>
    </location>
</feature>
<gene>
    <name evidence="2" type="ORF">GCM10022281_08200</name>
</gene>
<sequence>MRRLVILRPEPGASATARRARELGLEAERHPLFAMEAVAWTMPDGAFDGLLLTSANAVRQAGRLPTLPVHAVGDATAAAARDAGAEVVTVGRGGIDALLAALPAGLRLLHLAGEDRIAPAAPRQQIIPVTVYRAAPLPLPEPEAFAGKVLLVHSPAAGRRLAEFDGNRRGIRIAAISDAAALACGEGWAACLSAERPEDGALLSLAAKLCKD</sequence>
<comment type="caution">
    <text evidence="2">The sequence shown here is derived from an EMBL/GenBank/DDBJ whole genome shotgun (WGS) entry which is preliminary data.</text>
</comment>
<proteinExistence type="predicted"/>
<reference evidence="3" key="1">
    <citation type="journal article" date="2019" name="Int. J. Syst. Evol. Microbiol.">
        <title>The Global Catalogue of Microorganisms (GCM) 10K type strain sequencing project: providing services to taxonomists for standard genome sequencing and annotation.</title>
        <authorList>
            <consortium name="The Broad Institute Genomics Platform"/>
            <consortium name="The Broad Institute Genome Sequencing Center for Infectious Disease"/>
            <person name="Wu L."/>
            <person name="Ma J."/>
        </authorList>
    </citation>
    <scope>NUCLEOTIDE SEQUENCE [LARGE SCALE GENOMIC DNA]</scope>
    <source>
        <strain evidence="3">JCM 17564</strain>
    </source>
</reference>
<dbReference type="Proteomes" id="UP001424459">
    <property type="component" value="Unassembled WGS sequence"/>
</dbReference>
<organism evidence="2 3">
    <name type="scientific">Sphingomonas rosea</name>
    <dbReference type="NCBI Taxonomy" id="335605"/>
    <lineage>
        <taxon>Bacteria</taxon>
        <taxon>Pseudomonadati</taxon>
        <taxon>Pseudomonadota</taxon>
        <taxon>Alphaproteobacteria</taxon>
        <taxon>Sphingomonadales</taxon>
        <taxon>Sphingomonadaceae</taxon>
        <taxon>Sphingomonas</taxon>
    </lineage>
</organism>
<dbReference type="EMBL" id="BAABBR010000001">
    <property type="protein sequence ID" value="GAA4031086.1"/>
    <property type="molecule type" value="Genomic_DNA"/>
</dbReference>
<protein>
    <recommendedName>
        <fullName evidence="1">Tetrapyrrole biosynthesis uroporphyrinogen III synthase domain-containing protein</fullName>
    </recommendedName>
</protein>
<evidence type="ECO:0000313" key="2">
    <source>
        <dbReference type="EMBL" id="GAA4031086.1"/>
    </source>
</evidence>
<dbReference type="Pfam" id="PF02602">
    <property type="entry name" value="HEM4"/>
    <property type="match status" value="1"/>
</dbReference>
<dbReference type="RefSeq" id="WP_344695741.1">
    <property type="nucleotide sequence ID" value="NZ_BAABBR010000001.1"/>
</dbReference>